<dbReference type="OrthoDB" id="9810148at2"/>
<dbReference type="InterPro" id="IPR050238">
    <property type="entry name" value="DNA_Rep/Repair_Clamp_Loader"/>
</dbReference>
<dbReference type="PANTHER" id="PTHR11669:SF8">
    <property type="entry name" value="DNA POLYMERASE III SUBUNIT DELTA"/>
    <property type="match status" value="1"/>
</dbReference>
<evidence type="ECO:0000313" key="2">
    <source>
        <dbReference type="Proteomes" id="UP000184315"/>
    </source>
</evidence>
<dbReference type="EMBL" id="CZDF01000174">
    <property type="protein sequence ID" value="CUR35507.1"/>
    <property type="molecule type" value="Genomic_DNA"/>
</dbReference>
<reference evidence="2" key="1">
    <citation type="submission" date="2015-10" db="EMBL/GenBank/DDBJ databases">
        <authorList>
            <person name="Regsiter A."/>
            <person name="william w."/>
        </authorList>
    </citation>
    <scope>NUCLEOTIDE SEQUENCE [LARGE SCALE GENOMIC DNA]</scope>
</reference>
<evidence type="ECO:0000313" key="1">
    <source>
        <dbReference type="EMBL" id="CUR35507.1"/>
    </source>
</evidence>
<dbReference type="Proteomes" id="UP000184315">
    <property type="component" value="Unassembled WGS sequence"/>
</dbReference>
<protein>
    <submittedName>
        <fullName evidence="1">DNA polymerase III delta prime subunit</fullName>
    </submittedName>
</protein>
<proteinExistence type="predicted"/>
<dbReference type="InterPro" id="IPR027417">
    <property type="entry name" value="P-loop_NTPase"/>
</dbReference>
<dbReference type="RefSeq" id="WP_083580225.1">
    <property type="nucleotide sequence ID" value="NZ_LN889815.1"/>
</dbReference>
<dbReference type="NCBIfam" id="NF005638">
    <property type="entry name" value="PRK07399.1"/>
    <property type="match status" value="1"/>
</dbReference>
<organism evidence="1 2">
    <name type="scientific">Planktothrix tepida PCC 9214</name>
    <dbReference type="NCBI Taxonomy" id="671072"/>
    <lineage>
        <taxon>Bacteria</taxon>
        <taxon>Bacillati</taxon>
        <taxon>Cyanobacteriota</taxon>
        <taxon>Cyanophyceae</taxon>
        <taxon>Oscillatoriophycideae</taxon>
        <taxon>Oscillatoriales</taxon>
        <taxon>Microcoleaceae</taxon>
        <taxon>Planktothrix</taxon>
    </lineage>
</organism>
<accession>A0A1J1LSC6</accession>
<dbReference type="STRING" id="671072.PL9214670133"/>
<name>A0A1J1LSC6_9CYAN</name>
<dbReference type="Gene3D" id="3.40.50.300">
    <property type="entry name" value="P-loop containing nucleotide triphosphate hydrolases"/>
    <property type="match status" value="1"/>
</dbReference>
<dbReference type="PANTHER" id="PTHR11669">
    <property type="entry name" value="REPLICATION FACTOR C / DNA POLYMERASE III GAMMA-TAU SUBUNIT"/>
    <property type="match status" value="1"/>
</dbReference>
<dbReference type="AlphaFoldDB" id="A0A1J1LSC6"/>
<gene>
    <name evidence="1" type="primary">holB</name>
    <name evidence="1" type="ORF">PL9214670133</name>
</gene>
<dbReference type="GO" id="GO:0006261">
    <property type="term" value="P:DNA-templated DNA replication"/>
    <property type="evidence" value="ECO:0007669"/>
    <property type="project" value="TreeGrafter"/>
</dbReference>
<sequence>MYEPNHQSLSLINFPKFSPFSEISNLNSIKSQSIPTQLLQKAIAINQVTTAFLFTGSNDLEKRQILKYFLPLLLHHCQSSEAVENCRSLIEVGNHPDILWIEPSYLHQGNLILKSSACQEQLTFKHSPQIRIEQIREINQFLAYPPLTASIKIIIIEDAELMNNNAAQGLLKRLEEPGKATFILLTSHAELLLPTICSRCQIIPFKSLSLSEMSEILQMNGFSQICEHPDILQMAQGSLNQAFEIWDAIIKIQQIDSTLLQLSFFNQKLSQLLLAAKLISQSLDYSSQKCLLSYWQYQFWRTQRNRKKIEILESAKQTLHRASNQLVWEVCLLKLAEQSRKADAFL</sequence>
<keyword evidence="2" id="KW-1185">Reference proteome</keyword>
<dbReference type="SUPFAM" id="SSF52540">
    <property type="entry name" value="P-loop containing nucleoside triphosphate hydrolases"/>
    <property type="match status" value="1"/>
</dbReference>
<dbReference type="Pfam" id="PF13177">
    <property type="entry name" value="DNA_pol3_delta2"/>
    <property type="match status" value="1"/>
</dbReference>